<comment type="catalytic activity">
    <reaction evidence="7">
        <text>Endonucleolytic cleavage of RNA, removing 5'-extranucleotides from tRNA precursor.</text>
        <dbReference type="EC" id="3.1.26.5"/>
    </reaction>
</comment>
<evidence type="ECO:0000313" key="9">
    <source>
        <dbReference type="EMBL" id="PIV51945.1"/>
    </source>
</evidence>
<sequence>MLAKINRLTKDKDFNNAFKKGRSSYDDMTGIKTAANGLANNRFGILVSTKISKKAAIRNKIKRRVREAIKKYINKLRLGNDLVIICLPGILKKEYKEIEQSLSYHFKKLRILK</sequence>
<dbReference type="GO" id="GO:0030677">
    <property type="term" value="C:ribonuclease P complex"/>
    <property type="evidence" value="ECO:0007669"/>
    <property type="project" value="TreeGrafter"/>
</dbReference>
<evidence type="ECO:0000313" key="10">
    <source>
        <dbReference type="Proteomes" id="UP000228896"/>
    </source>
</evidence>
<comment type="function">
    <text evidence="1 7">RNaseP catalyzes the removal of the 5'-leader sequence from pre-tRNA to produce the mature 5'-terminus. It can also cleave other RNA substrates such as 4.5S RNA. The protein component plays an auxiliary but essential role in vivo by binding to the 5'-leader sequence and broadening the substrate specificity of the ribozyme.</text>
</comment>
<dbReference type="EMBL" id="PETS01000024">
    <property type="protein sequence ID" value="PIV51945.1"/>
    <property type="molecule type" value="Genomic_DNA"/>
</dbReference>
<evidence type="ECO:0000256" key="4">
    <source>
        <dbReference type="ARBA" id="ARBA00022759"/>
    </source>
</evidence>
<dbReference type="PROSITE" id="PS00648">
    <property type="entry name" value="RIBONUCLEASE_P"/>
    <property type="match status" value="1"/>
</dbReference>
<dbReference type="GO" id="GO:0001682">
    <property type="term" value="P:tRNA 5'-leader removal"/>
    <property type="evidence" value="ECO:0007669"/>
    <property type="project" value="UniProtKB-UniRule"/>
</dbReference>
<dbReference type="SUPFAM" id="SSF54211">
    <property type="entry name" value="Ribosomal protein S5 domain 2-like"/>
    <property type="match status" value="1"/>
</dbReference>
<proteinExistence type="inferred from homology"/>
<keyword evidence="4 7" id="KW-0255">Endonuclease</keyword>
<keyword evidence="2 7" id="KW-0819">tRNA processing</keyword>
<comment type="caution">
    <text evidence="9">The sequence shown here is derived from an EMBL/GenBank/DDBJ whole genome shotgun (WGS) entry which is preliminary data.</text>
</comment>
<comment type="subunit">
    <text evidence="7">Consists of a catalytic RNA component (M1 or rnpB) and a protein subunit.</text>
</comment>
<keyword evidence="6 7" id="KW-0694">RNA-binding</keyword>
<dbReference type="PANTHER" id="PTHR33992">
    <property type="entry name" value="RIBONUCLEASE P PROTEIN COMPONENT"/>
    <property type="match status" value="1"/>
</dbReference>
<dbReference type="Gene3D" id="3.30.230.10">
    <property type="match status" value="1"/>
</dbReference>
<dbReference type="GO" id="GO:0000049">
    <property type="term" value="F:tRNA binding"/>
    <property type="evidence" value="ECO:0007669"/>
    <property type="project" value="UniProtKB-UniRule"/>
</dbReference>
<keyword evidence="3 7" id="KW-0540">Nuclease</keyword>
<evidence type="ECO:0000256" key="1">
    <source>
        <dbReference type="ARBA" id="ARBA00002663"/>
    </source>
</evidence>
<dbReference type="PANTHER" id="PTHR33992:SF1">
    <property type="entry name" value="RIBONUCLEASE P PROTEIN COMPONENT"/>
    <property type="match status" value="1"/>
</dbReference>
<evidence type="ECO:0000256" key="5">
    <source>
        <dbReference type="ARBA" id="ARBA00022801"/>
    </source>
</evidence>
<reference evidence="10" key="1">
    <citation type="submission" date="2017-09" db="EMBL/GenBank/DDBJ databases">
        <title>Depth-based differentiation of microbial function through sediment-hosted aquifers and enrichment of novel symbionts in the deep terrestrial subsurface.</title>
        <authorList>
            <person name="Probst A.J."/>
            <person name="Ladd B."/>
            <person name="Jarett J.K."/>
            <person name="Geller-Mcgrath D.E."/>
            <person name="Sieber C.M.K."/>
            <person name="Emerson J.B."/>
            <person name="Anantharaman K."/>
            <person name="Thomas B.C."/>
            <person name="Malmstrom R."/>
            <person name="Stieglmeier M."/>
            <person name="Klingl A."/>
            <person name="Woyke T."/>
            <person name="Ryan C.M."/>
            <person name="Banfield J.F."/>
        </authorList>
    </citation>
    <scope>NUCLEOTIDE SEQUENCE [LARGE SCALE GENOMIC DNA]</scope>
</reference>
<dbReference type="AlphaFoldDB" id="A0A2M7DQ80"/>
<dbReference type="InterPro" id="IPR014721">
    <property type="entry name" value="Ribsml_uS5_D2-typ_fold_subgr"/>
</dbReference>
<dbReference type="EC" id="3.1.26.5" evidence="7 8"/>
<name>A0A2M7DQ80_9BACT</name>
<comment type="similarity">
    <text evidence="7">Belongs to the RnpA family.</text>
</comment>
<dbReference type="HAMAP" id="MF_00227">
    <property type="entry name" value="RNase_P"/>
    <property type="match status" value="1"/>
</dbReference>
<dbReference type="NCBIfam" id="TIGR00188">
    <property type="entry name" value="rnpA"/>
    <property type="match status" value="1"/>
</dbReference>
<evidence type="ECO:0000256" key="3">
    <source>
        <dbReference type="ARBA" id="ARBA00022722"/>
    </source>
</evidence>
<evidence type="ECO:0000256" key="6">
    <source>
        <dbReference type="ARBA" id="ARBA00022884"/>
    </source>
</evidence>
<dbReference type="Proteomes" id="UP000228896">
    <property type="component" value="Unassembled WGS sequence"/>
</dbReference>
<evidence type="ECO:0000256" key="8">
    <source>
        <dbReference type="NCBIfam" id="TIGR00188"/>
    </source>
</evidence>
<keyword evidence="5 7" id="KW-0378">Hydrolase</keyword>
<gene>
    <name evidence="7 9" type="primary">rnpA</name>
    <name evidence="9" type="ORF">COS18_01310</name>
</gene>
<dbReference type="GO" id="GO:0042781">
    <property type="term" value="F:3'-tRNA processing endoribonuclease activity"/>
    <property type="evidence" value="ECO:0007669"/>
    <property type="project" value="TreeGrafter"/>
</dbReference>
<evidence type="ECO:0000256" key="7">
    <source>
        <dbReference type="HAMAP-Rule" id="MF_00227"/>
    </source>
</evidence>
<protein>
    <recommendedName>
        <fullName evidence="7 8">Ribonuclease P protein component</fullName>
        <shortName evidence="7">RNase P protein</shortName>
        <shortName evidence="7">RNaseP protein</shortName>
        <ecNumber evidence="7 8">3.1.26.5</ecNumber>
    </recommendedName>
    <alternativeName>
        <fullName evidence="7">Protein C5</fullName>
    </alternativeName>
</protein>
<evidence type="ECO:0000256" key="2">
    <source>
        <dbReference type="ARBA" id="ARBA00022694"/>
    </source>
</evidence>
<dbReference type="InterPro" id="IPR020568">
    <property type="entry name" value="Ribosomal_Su5_D2-typ_SF"/>
</dbReference>
<dbReference type="InterPro" id="IPR020539">
    <property type="entry name" value="RNase_P_CS"/>
</dbReference>
<dbReference type="GO" id="GO:0004526">
    <property type="term" value="F:ribonuclease P activity"/>
    <property type="evidence" value="ECO:0007669"/>
    <property type="project" value="UniProtKB-UniRule"/>
</dbReference>
<organism evidence="9 10">
    <name type="scientific">Candidatus Falkowbacteria bacterium CG02_land_8_20_14_3_00_36_14</name>
    <dbReference type="NCBI Taxonomy" id="1974560"/>
    <lineage>
        <taxon>Bacteria</taxon>
        <taxon>Candidatus Falkowiibacteriota</taxon>
    </lineage>
</organism>
<dbReference type="Pfam" id="PF00825">
    <property type="entry name" value="Ribonuclease_P"/>
    <property type="match status" value="1"/>
</dbReference>
<dbReference type="InterPro" id="IPR000100">
    <property type="entry name" value="RNase_P"/>
</dbReference>
<accession>A0A2M7DQ80</accession>